<accession>A0A0J1CP15</accession>
<dbReference type="Proteomes" id="UP000035963">
    <property type="component" value="Unassembled WGS sequence"/>
</dbReference>
<gene>
    <name evidence="1" type="ORF">EOS_30845</name>
</gene>
<comment type="caution">
    <text evidence="1">The sequence shown here is derived from an EMBL/GenBank/DDBJ whole genome shotgun (WGS) entry which is preliminary data.</text>
</comment>
<protein>
    <submittedName>
        <fullName evidence="1">Uncharacterized protein</fullName>
    </submittedName>
</protein>
<name>A0A0J1CP15_9BURK</name>
<reference evidence="1 2" key="1">
    <citation type="journal article" date="2015" name="Genome Announc.">
        <title>Draft Genome Sequence of Burkholderia sp. Strain PML1(12), an Ectomycorrhizosphere-Inhabiting Bacterium with Effective Mineral-Weathering Ability.</title>
        <authorList>
            <person name="Uroz S."/>
            <person name="Oger P."/>
        </authorList>
    </citation>
    <scope>NUCLEOTIDE SEQUENCE [LARGE SCALE GENOMIC DNA]</scope>
    <source>
        <strain evidence="2">PML1(12)</strain>
    </source>
</reference>
<dbReference type="EMBL" id="AEJF01000180">
    <property type="protein sequence ID" value="KLU22397.1"/>
    <property type="molecule type" value="Genomic_DNA"/>
</dbReference>
<evidence type="ECO:0000313" key="2">
    <source>
        <dbReference type="Proteomes" id="UP000035963"/>
    </source>
</evidence>
<sequence>MWLAFVYLLPENYKGYHWKIATEYDDVGTRMCPDGGCLMAPINPFVLFSVIATGIQSTLSYG</sequence>
<keyword evidence="2" id="KW-1185">Reference proteome</keyword>
<dbReference type="PATRIC" id="fig|908627.4.peg.6878"/>
<dbReference type="AlphaFoldDB" id="A0A0J1CP15"/>
<organism evidence="1 2">
    <name type="scientific">Caballeronia mineralivorans PML1(12)</name>
    <dbReference type="NCBI Taxonomy" id="908627"/>
    <lineage>
        <taxon>Bacteria</taxon>
        <taxon>Pseudomonadati</taxon>
        <taxon>Pseudomonadota</taxon>
        <taxon>Betaproteobacteria</taxon>
        <taxon>Burkholderiales</taxon>
        <taxon>Burkholderiaceae</taxon>
        <taxon>Caballeronia</taxon>
    </lineage>
</organism>
<proteinExistence type="predicted"/>
<evidence type="ECO:0000313" key="1">
    <source>
        <dbReference type="EMBL" id="KLU22397.1"/>
    </source>
</evidence>